<dbReference type="InterPro" id="IPR036322">
    <property type="entry name" value="WD40_repeat_dom_sf"/>
</dbReference>
<dbReference type="EMBL" id="CAMXCT010002349">
    <property type="protein sequence ID" value="CAI3997554.1"/>
    <property type="molecule type" value="Genomic_DNA"/>
</dbReference>
<evidence type="ECO:0000313" key="3">
    <source>
        <dbReference type="EMBL" id="CAL1150929.1"/>
    </source>
</evidence>
<reference evidence="2" key="1">
    <citation type="submission" date="2022-10" db="EMBL/GenBank/DDBJ databases">
        <authorList>
            <person name="Chen Y."/>
            <person name="Dougan E. K."/>
            <person name="Chan C."/>
            <person name="Rhodes N."/>
            <person name="Thang M."/>
        </authorList>
    </citation>
    <scope>NUCLEOTIDE SEQUENCE</scope>
</reference>
<name>A0A9P1CTP8_9DINO</name>
<dbReference type="EMBL" id="CAMXCT030002349">
    <property type="protein sequence ID" value="CAL4784866.1"/>
    <property type="molecule type" value="Genomic_DNA"/>
</dbReference>
<dbReference type="InterPro" id="IPR001680">
    <property type="entry name" value="WD40_rpt"/>
</dbReference>
<feature type="region of interest" description="Disordered" evidence="1">
    <location>
        <begin position="125"/>
        <end position="163"/>
    </location>
</feature>
<dbReference type="InterPro" id="IPR015943">
    <property type="entry name" value="WD40/YVTN_repeat-like_dom_sf"/>
</dbReference>
<gene>
    <name evidence="2" type="ORF">C1SCF055_LOCUS23927</name>
</gene>
<dbReference type="Gene3D" id="2.130.10.10">
    <property type="entry name" value="YVTN repeat-like/Quinoprotein amine dehydrogenase"/>
    <property type="match status" value="1"/>
</dbReference>
<keyword evidence="5" id="KW-1185">Reference proteome</keyword>
<dbReference type="Proteomes" id="UP001152797">
    <property type="component" value="Unassembled WGS sequence"/>
</dbReference>
<sequence>MAETLAEELITSRGDFAPRLLELLQQMLKLGWVQVAGLVAIVEELATEATETRAFSALALLDSALSTEPPGSRPEPGLTSALMRAPKVAQLLVDHHSAILEAYPALAKAATPLLAPSTAPVATAATSAARRARPAPASWLRGSSHAEADSEGEDDTGDPSTFGPVVFEAMEDVLTDGASSEGLLPFALLPTVLSDVRHMGLLLAGARGILEEWDLDTGLRLDRMTVAEEDADVVSIAAPQWMPHEVLATAVNCPEEAGLALLRREADVWQVESPWPSTRQKTGWRHLARCSRIEFFPSSQSVLAMGQTSALGCHEIGLYDVAFDPRPLTTCQGHFDFVADLCSISSQSFASVGMDGSMLLWDFRSPGPCSKAGFGAKGAPESLSSVASSRGLLLCGSLGGDLCFFDLRNLSEPLMRPPSVRGAVVRLQLWPLREQLVAAVASSEEGLCSLSVGGSCGTGVLHAARYQPPLEECCCAAWIAGWLWLGDMR</sequence>
<evidence type="ECO:0000313" key="4">
    <source>
        <dbReference type="EMBL" id="CAL4784866.1"/>
    </source>
</evidence>
<reference evidence="3" key="2">
    <citation type="submission" date="2024-04" db="EMBL/GenBank/DDBJ databases">
        <authorList>
            <person name="Chen Y."/>
            <person name="Shah S."/>
            <person name="Dougan E. K."/>
            <person name="Thang M."/>
            <person name="Chan C."/>
        </authorList>
    </citation>
    <scope>NUCLEOTIDE SEQUENCE [LARGE SCALE GENOMIC DNA]</scope>
</reference>
<feature type="compositionally biased region" description="Low complexity" evidence="1">
    <location>
        <begin position="125"/>
        <end position="138"/>
    </location>
</feature>
<evidence type="ECO:0000256" key="1">
    <source>
        <dbReference type="SAM" id="MobiDB-lite"/>
    </source>
</evidence>
<organism evidence="2">
    <name type="scientific">Cladocopium goreaui</name>
    <dbReference type="NCBI Taxonomy" id="2562237"/>
    <lineage>
        <taxon>Eukaryota</taxon>
        <taxon>Sar</taxon>
        <taxon>Alveolata</taxon>
        <taxon>Dinophyceae</taxon>
        <taxon>Suessiales</taxon>
        <taxon>Symbiodiniaceae</taxon>
        <taxon>Cladocopium</taxon>
    </lineage>
</organism>
<accession>A0A9P1CTP8</accession>
<evidence type="ECO:0000313" key="5">
    <source>
        <dbReference type="Proteomes" id="UP001152797"/>
    </source>
</evidence>
<comment type="caution">
    <text evidence="2">The sequence shown here is derived from an EMBL/GenBank/DDBJ whole genome shotgun (WGS) entry which is preliminary data.</text>
</comment>
<dbReference type="SMART" id="SM00320">
    <property type="entry name" value="WD40"/>
    <property type="match status" value="2"/>
</dbReference>
<dbReference type="EMBL" id="CAMXCT020002349">
    <property type="protein sequence ID" value="CAL1150929.1"/>
    <property type="molecule type" value="Genomic_DNA"/>
</dbReference>
<dbReference type="OrthoDB" id="2096344at2759"/>
<dbReference type="AlphaFoldDB" id="A0A9P1CTP8"/>
<proteinExistence type="predicted"/>
<protein>
    <submittedName>
        <fullName evidence="4">Copia protein</fullName>
    </submittedName>
</protein>
<dbReference type="SUPFAM" id="SSF50978">
    <property type="entry name" value="WD40 repeat-like"/>
    <property type="match status" value="1"/>
</dbReference>
<evidence type="ECO:0000313" key="2">
    <source>
        <dbReference type="EMBL" id="CAI3997554.1"/>
    </source>
</evidence>